<feature type="transmembrane region" description="Helical" evidence="8">
    <location>
        <begin position="255"/>
        <end position="277"/>
    </location>
</feature>
<dbReference type="PROSITE" id="PS50850">
    <property type="entry name" value="MFS"/>
    <property type="match status" value="1"/>
</dbReference>
<dbReference type="InterPro" id="IPR020846">
    <property type="entry name" value="MFS_dom"/>
</dbReference>
<feature type="domain" description="Major facilitator superfamily (MFS) profile" evidence="9">
    <location>
        <begin position="17"/>
        <end position="404"/>
    </location>
</feature>
<evidence type="ECO:0000256" key="7">
    <source>
        <dbReference type="ARBA" id="ARBA00023136"/>
    </source>
</evidence>
<dbReference type="Gene3D" id="1.20.1720.10">
    <property type="entry name" value="Multidrug resistance protein D"/>
    <property type="match status" value="1"/>
</dbReference>
<dbReference type="EMBL" id="JAWUZT010000013">
    <property type="protein sequence ID" value="MDW8515762.1"/>
    <property type="molecule type" value="Genomic_DNA"/>
</dbReference>
<evidence type="ECO:0000256" key="1">
    <source>
        <dbReference type="ARBA" id="ARBA00004651"/>
    </source>
</evidence>
<comment type="subcellular location">
    <subcellularLocation>
        <location evidence="1 8">Cell membrane</location>
        <topology evidence="1 8">Multi-pass membrane protein</topology>
    </subcellularLocation>
</comment>
<evidence type="ECO:0000256" key="5">
    <source>
        <dbReference type="ARBA" id="ARBA00022692"/>
    </source>
</evidence>
<dbReference type="InterPro" id="IPR036259">
    <property type="entry name" value="MFS_trans_sf"/>
</dbReference>
<dbReference type="Pfam" id="PF07690">
    <property type="entry name" value="MFS_1"/>
    <property type="match status" value="1"/>
</dbReference>
<feature type="transmembrane region" description="Helical" evidence="8">
    <location>
        <begin position="352"/>
        <end position="373"/>
    </location>
</feature>
<organism evidence="10 11">
    <name type="scientific">Priestia flexa</name>
    <dbReference type="NCBI Taxonomy" id="86664"/>
    <lineage>
        <taxon>Bacteria</taxon>
        <taxon>Bacillati</taxon>
        <taxon>Bacillota</taxon>
        <taxon>Bacilli</taxon>
        <taxon>Bacillales</taxon>
        <taxon>Bacillaceae</taxon>
        <taxon>Priestia</taxon>
    </lineage>
</organism>
<keyword evidence="5 8" id="KW-0812">Transmembrane</keyword>
<evidence type="ECO:0000256" key="2">
    <source>
        <dbReference type="ARBA" id="ARBA00006236"/>
    </source>
</evidence>
<feature type="transmembrane region" description="Helical" evidence="8">
    <location>
        <begin position="289"/>
        <end position="309"/>
    </location>
</feature>
<protein>
    <recommendedName>
        <fullName evidence="8">Bcr/CflA family efflux transporter</fullName>
    </recommendedName>
</protein>
<dbReference type="InterPro" id="IPR011701">
    <property type="entry name" value="MFS"/>
</dbReference>
<feature type="transmembrane region" description="Helical" evidence="8">
    <location>
        <begin position="379"/>
        <end position="399"/>
    </location>
</feature>
<keyword evidence="6 8" id="KW-1133">Transmembrane helix</keyword>
<comment type="similarity">
    <text evidence="2 8">Belongs to the major facilitator superfamily. Bcr/CmlA family.</text>
</comment>
<dbReference type="InterPro" id="IPR004812">
    <property type="entry name" value="Efflux_drug-R_Bcr/CmlA"/>
</dbReference>
<evidence type="ECO:0000313" key="11">
    <source>
        <dbReference type="Proteomes" id="UP001284771"/>
    </source>
</evidence>
<evidence type="ECO:0000259" key="9">
    <source>
        <dbReference type="PROSITE" id="PS50850"/>
    </source>
</evidence>
<sequence length="404" mass="42471">MMQRELAQNIAVGSKSRLLLVLILGGLGAFGPFTIDMYLPALPTIAKELDATTSLVQISLTACLIGLAFGQLLMGPFSDIKGRKKPLVISIIIYTIASALCVVAPTIWIFIALRFIQGAAGAAGMVISRASVRDLFSGTDLTKFFAMLMLVNGLAPIVAPIAGGQVLEFVSWRGVFGVLTVIGLVMLISVMVGLDETLPPERRKTGGFKEILQTFGSLVKDKTFVGYALTQGFVMSAMFAYISGSTFVLQEIYGLSPQMFSAVFAINGLGLIIATQVTGRLAGRISESILLTYGLIQAAVGSISLVLAILFTDSVLLLCVFLFFSVTSVGIVNTTVFSLAMQTQGKQAGSAAALLGLLPFLLGGSVAPLVGAFGNNTDLAMGIVIAICELLALCAYMLLVNKKG</sequence>
<keyword evidence="7 8" id="KW-0472">Membrane</keyword>
<evidence type="ECO:0000256" key="8">
    <source>
        <dbReference type="RuleBase" id="RU365088"/>
    </source>
</evidence>
<proteinExistence type="inferred from homology"/>
<name>A0ABU4J452_9BACI</name>
<evidence type="ECO:0000256" key="4">
    <source>
        <dbReference type="ARBA" id="ARBA00022475"/>
    </source>
</evidence>
<dbReference type="CDD" id="cd17320">
    <property type="entry name" value="MFS_MdfA_MDR_like"/>
    <property type="match status" value="1"/>
</dbReference>
<dbReference type="PANTHER" id="PTHR23502:SF132">
    <property type="entry name" value="POLYAMINE TRANSPORTER 2-RELATED"/>
    <property type="match status" value="1"/>
</dbReference>
<feature type="transmembrane region" description="Helical" evidence="8">
    <location>
        <begin position="55"/>
        <end position="75"/>
    </location>
</feature>
<feature type="transmembrane region" description="Helical" evidence="8">
    <location>
        <begin position="87"/>
        <end position="109"/>
    </location>
</feature>
<feature type="transmembrane region" description="Helical" evidence="8">
    <location>
        <begin position="224"/>
        <end position="243"/>
    </location>
</feature>
<feature type="transmembrane region" description="Helical" evidence="8">
    <location>
        <begin position="144"/>
        <end position="162"/>
    </location>
</feature>
<evidence type="ECO:0000313" key="10">
    <source>
        <dbReference type="EMBL" id="MDW8515762.1"/>
    </source>
</evidence>
<comment type="caution">
    <text evidence="10">The sequence shown here is derived from an EMBL/GenBank/DDBJ whole genome shotgun (WGS) entry which is preliminary data.</text>
</comment>
<evidence type="ECO:0000256" key="6">
    <source>
        <dbReference type="ARBA" id="ARBA00022989"/>
    </source>
</evidence>
<keyword evidence="3 8" id="KW-0813">Transport</keyword>
<evidence type="ECO:0000256" key="3">
    <source>
        <dbReference type="ARBA" id="ARBA00022448"/>
    </source>
</evidence>
<feature type="transmembrane region" description="Helical" evidence="8">
    <location>
        <begin position="18"/>
        <end position="35"/>
    </location>
</feature>
<dbReference type="SUPFAM" id="SSF103473">
    <property type="entry name" value="MFS general substrate transporter"/>
    <property type="match status" value="1"/>
</dbReference>
<keyword evidence="4 8" id="KW-1003">Cell membrane</keyword>
<feature type="transmembrane region" description="Helical" evidence="8">
    <location>
        <begin position="315"/>
        <end position="340"/>
    </location>
</feature>
<keyword evidence="11" id="KW-1185">Reference proteome</keyword>
<feature type="transmembrane region" description="Helical" evidence="8">
    <location>
        <begin position="174"/>
        <end position="194"/>
    </location>
</feature>
<dbReference type="Proteomes" id="UP001284771">
    <property type="component" value="Unassembled WGS sequence"/>
</dbReference>
<gene>
    <name evidence="10" type="ORF">RIB56_06415</name>
</gene>
<dbReference type="PANTHER" id="PTHR23502">
    <property type="entry name" value="MAJOR FACILITATOR SUPERFAMILY"/>
    <property type="match status" value="1"/>
</dbReference>
<accession>A0ABU4J452</accession>
<dbReference type="NCBIfam" id="TIGR00710">
    <property type="entry name" value="efflux_Bcr_CflA"/>
    <property type="match status" value="1"/>
</dbReference>
<feature type="transmembrane region" description="Helical" evidence="8">
    <location>
        <begin position="115"/>
        <end position="132"/>
    </location>
</feature>
<reference evidence="11" key="1">
    <citation type="submission" date="2023-07" db="EMBL/GenBank/DDBJ databases">
        <title>Draft genomic sequences of Priestia flexa CCM isolated from the soil of an abandoned mine contaminated by free cyanide in the high Andean zone of Tacna, Peru.</title>
        <authorList>
            <person name="Caceda Quiroz C.J."/>
            <person name="Maraza Chooque G.J."/>
            <person name="Fora Quispe G.L."/>
            <person name="Carpio Mamani M."/>
        </authorList>
    </citation>
    <scope>NUCLEOTIDE SEQUENCE [LARGE SCALE GENOMIC DNA]</scope>
    <source>
        <strain evidence="11">CCM</strain>
    </source>
</reference>